<sequence length="334" mass="35069">MKPMISAPNSRRRCASKKHVCARRCKSTPFPSGQPGAGTALQAPWRRAAPNLENTMRFMLLRRSDPAHEAGQPWSAGERAALAAYTGQMAEAGILRDCQHFLPSAGGVRLAIADGRATQAAGPFPDSQELIAGFAVIDVASRDEALAWAARWPAGAAGAAEVEVRLSGCPGGCANVHADSEPDVPGHAVPGQRFAILLRSSKELENETPVARARLDALDQHNAAEARAGVLLGADGLRSSAFGARVRLASGKLTVVDGPFTEIKEMIAGYWLIRAPTLQDAIAWATRNPYPVGPPVEVEIRQLAEIGAADAVTPAGQRLSAHQSDAGVGAPPPR</sequence>
<evidence type="ECO:0000313" key="4">
    <source>
        <dbReference type="EMBL" id="NHZ66149.1"/>
    </source>
</evidence>
<feature type="domain" description="YCII-related" evidence="3">
    <location>
        <begin position="56"/>
        <end position="165"/>
    </location>
</feature>
<proteinExistence type="inferred from homology"/>
<evidence type="ECO:0000256" key="1">
    <source>
        <dbReference type="ARBA" id="ARBA00007689"/>
    </source>
</evidence>
<comment type="similarity">
    <text evidence="1">Belongs to the YciI family.</text>
</comment>
<dbReference type="SUPFAM" id="SSF54909">
    <property type="entry name" value="Dimeric alpha+beta barrel"/>
    <property type="match status" value="2"/>
</dbReference>
<feature type="region of interest" description="Disordered" evidence="2">
    <location>
        <begin position="314"/>
        <end position="334"/>
    </location>
</feature>
<comment type="caution">
    <text evidence="4">The sequence shown here is derived from an EMBL/GenBank/DDBJ whole genome shotgun (WGS) entry which is preliminary data.</text>
</comment>
<reference evidence="4 5" key="1">
    <citation type="submission" date="2019-10" db="EMBL/GenBank/DDBJ databases">
        <title>Taxonomy of Antarctic Massilia spp.: description of Massilia rubra sp. nov., Massilia aquatica sp. nov., Massilia mucilaginosa sp. nov., Massilia frigida sp. nov. isolated from streams, lakes and regoliths.</title>
        <authorList>
            <person name="Holochova P."/>
            <person name="Sedlacek I."/>
            <person name="Kralova S."/>
            <person name="Maslanova I."/>
            <person name="Busse H.-J."/>
            <person name="Stankova E."/>
            <person name="Vrbovska V."/>
            <person name="Kovarovic V."/>
            <person name="Bartak M."/>
            <person name="Svec P."/>
            <person name="Pantucek R."/>
        </authorList>
    </citation>
    <scope>NUCLEOTIDE SEQUENCE [LARGE SCALE GENOMIC DNA]</scope>
    <source>
        <strain evidence="4 5">CCM 8694</strain>
    </source>
</reference>
<dbReference type="Proteomes" id="UP000610594">
    <property type="component" value="Unassembled WGS sequence"/>
</dbReference>
<dbReference type="PANTHER" id="PTHR35174">
    <property type="entry name" value="BLL7171 PROTEIN-RELATED"/>
    <property type="match status" value="1"/>
</dbReference>
<dbReference type="Pfam" id="PF03795">
    <property type="entry name" value="YCII"/>
    <property type="match status" value="2"/>
</dbReference>
<dbReference type="EMBL" id="WHJF01000116">
    <property type="protein sequence ID" value="NHZ66149.1"/>
    <property type="molecule type" value="Genomic_DNA"/>
</dbReference>
<gene>
    <name evidence="4" type="ORF">F1735_28305</name>
</gene>
<evidence type="ECO:0000256" key="2">
    <source>
        <dbReference type="SAM" id="MobiDB-lite"/>
    </source>
</evidence>
<evidence type="ECO:0000313" key="5">
    <source>
        <dbReference type="Proteomes" id="UP000610594"/>
    </source>
</evidence>
<dbReference type="InterPro" id="IPR011008">
    <property type="entry name" value="Dimeric_a/b-barrel"/>
</dbReference>
<name>A0ABX0MTR4_9BURK</name>
<protein>
    <recommendedName>
        <fullName evidence="3">YCII-related domain-containing protein</fullName>
    </recommendedName>
</protein>
<feature type="domain" description="YCII-related" evidence="3">
    <location>
        <begin position="210"/>
        <end position="291"/>
    </location>
</feature>
<dbReference type="InterPro" id="IPR005545">
    <property type="entry name" value="YCII"/>
</dbReference>
<keyword evidence="5" id="KW-1185">Reference proteome</keyword>
<organism evidence="4 5">
    <name type="scientific">Massilia genomosp. 1</name>
    <dbReference type="NCBI Taxonomy" id="2609280"/>
    <lineage>
        <taxon>Bacteria</taxon>
        <taxon>Pseudomonadati</taxon>
        <taxon>Pseudomonadota</taxon>
        <taxon>Betaproteobacteria</taxon>
        <taxon>Burkholderiales</taxon>
        <taxon>Oxalobacteraceae</taxon>
        <taxon>Telluria group</taxon>
        <taxon>Massilia</taxon>
    </lineage>
</organism>
<evidence type="ECO:0000259" key="3">
    <source>
        <dbReference type="Pfam" id="PF03795"/>
    </source>
</evidence>
<accession>A0ABX0MTR4</accession>
<dbReference type="Gene3D" id="3.30.70.1060">
    <property type="entry name" value="Dimeric alpha+beta barrel"/>
    <property type="match status" value="2"/>
</dbReference>